<accession>A0ACD3RNT8</accession>
<keyword evidence="2" id="KW-1185">Reference proteome</keyword>
<gene>
    <name evidence="1" type="ORF">E3U43_014968</name>
</gene>
<protein>
    <submittedName>
        <fullName evidence="1">Uncharacterized protein</fullName>
    </submittedName>
</protein>
<organism evidence="1 2">
    <name type="scientific">Larimichthys crocea</name>
    <name type="common">Large yellow croaker</name>
    <name type="synonym">Pseudosciaena crocea</name>
    <dbReference type="NCBI Taxonomy" id="215358"/>
    <lineage>
        <taxon>Eukaryota</taxon>
        <taxon>Metazoa</taxon>
        <taxon>Chordata</taxon>
        <taxon>Craniata</taxon>
        <taxon>Vertebrata</taxon>
        <taxon>Euteleostomi</taxon>
        <taxon>Actinopterygii</taxon>
        <taxon>Neopterygii</taxon>
        <taxon>Teleostei</taxon>
        <taxon>Neoteleostei</taxon>
        <taxon>Acanthomorphata</taxon>
        <taxon>Eupercaria</taxon>
        <taxon>Sciaenidae</taxon>
        <taxon>Larimichthys</taxon>
    </lineage>
</organism>
<dbReference type="EMBL" id="CM011676">
    <property type="protein sequence ID" value="TMS20995.1"/>
    <property type="molecule type" value="Genomic_DNA"/>
</dbReference>
<comment type="caution">
    <text evidence="1">The sequence shown here is derived from an EMBL/GenBank/DDBJ whole genome shotgun (WGS) entry which is preliminary data.</text>
</comment>
<name>A0ACD3RNT8_LARCR</name>
<reference evidence="1" key="1">
    <citation type="submission" date="2018-11" db="EMBL/GenBank/DDBJ databases">
        <title>The sequence and de novo assembly of Larimichthys crocea genome using PacBio and Hi-C technologies.</title>
        <authorList>
            <person name="Xu P."/>
            <person name="Chen B."/>
            <person name="Zhou Z."/>
            <person name="Ke Q."/>
            <person name="Wu Y."/>
            <person name="Bai H."/>
            <person name="Pu F."/>
        </authorList>
    </citation>
    <scope>NUCLEOTIDE SEQUENCE</scope>
    <source>
        <tissue evidence="1">Muscle</tissue>
    </source>
</reference>
<evidence type="ECO:0000313" key="2">
    <source>
        <dbReference type="Proteomes" id="UP000793456"/>
    </source>
</evidence>
<sequence>MNKMCLAHLGVFLLALHLLSSQVVQAQAGKNMTSMSNSTSYNMTTMGPVNVTSADKNGSGSIDAFTMLLPLAVIASLLYGWSQ</sequence>
<dbReference type="Proteomes" id="UP000793456">
    <property type="component" value="Chromosome III"/>
</dbReference>
<proteinExistence type="predicted"/>
<evidence type="ECO:0000313" key="1">
    <source>
        <dbReference type="EMBL" id="TMS20995.1"/>
    </source>
</evidence>